<dbReference type="PANTHER" id="PTHR22550:SF5">
    <property type="entry name" value="LEUCINE ZIPPER PROTEIN 4"/>
    <property type="match status" value="1"/>
</dbReference>
<feature type="region of interest" description="Disordered" evidence="7">
    <location>
        <begin position="500"/>
        <end position="520"/>
    </location>
</feature>
<feature type="compositionally biased region" description="Low complexity" evidence="7">
    <location>
        <begin position="17"/>
        <end position="31"/>
    </location>
</feature>
<evidence type="ECO:0000256" key="4">
    <source>
        <dbReference type="ARBA" id="ARBA00022989"/>
    </source>
</evidence>
<feature type="compositionally biased region" description="Basic and acidic residues" evidence="7">
    <location>
        <begin position="33"/>
        <end position="44"/>
    </location>
</feature>
<dbReference type="PANTHER" id="PTHR22550">
    <property type="entry name" value="SPORE GERMINATION PROTEIN"/>
    <property type="match status" value="1"/>
</dbReference>
<name>A0ABP3FV48_9BACI</name>
<dbReference type="EMBL" id="BAAADJ010000017">
    <property type="protein sequence ID" value="GAA0327065.1"/>
    <property type="molecule type" value="Genomic_DNA"/>
</dbReference>
<evidence type="ECO:0000256" key="5">
    <source>
        <dbReference type="ARBA" id="ARBA00023136"/>
    </source>
</evidence>
<evidence type="ECO:0000256" key="3">
    <source>
        <dbReference type="ARBA" id="ARBA00022692"/>
    </source>
</evidence>
<keyword evidence="3 8" id="KW-0812">Transmembrane</keyword>
<reference evidence="10" key="1">
    <citation type="journal article" date="2019" name="Int. J. Syst. Evol. Microbiol.">
        <title>The Global Catalogue of Microorganisms (GCM) 10K type strain sequencing project: providing services to taxonomists for standard genome sequencing and annotation.</title>
        <authorList>
            <consortium name="The Broad Institute Genomics Platform"/>
            <consortium name="The Broad Institute Genome Sequencing Center for Infectious Disease"/>
            <person name="Wu L."/>
            <person name="Ma J."/>
        </authorList>
    </citation>
    <scope>NUCLEOTIDE SEQUENCE [LARGE SCALE GENOMIC DNA]</scope>
    <source>
        <strain evidence="10">JCM 9731</strain>
    </source>
</reference>
<proteinExistence type="inferred from homology"/>
<evidence type="ECO:0000256" key="2">
    <source>
        <dbReference type="ARBA" id="ARBA00005278"/>
    </source>
</evidence>
<dbReference type="Proteomes" id="UP001500782">
    <property type="component" value="Unassembled WGS sequence"/>
</dbReference>
<evidence type="ECO:0000313" key="10">
    <source>
        <dbReference type="Proteomes" id="UP001500782"/>
    </source>
</evidence>
<evidence type="ECO:0000313" key="9">
    <source>
        <dbReference type="EMBL" id="GAA0327065.1"/>
    </source>
</evidence>
<dbReference type="RefSeq" id="WP_343798156.1">
    <property type="nucleotide sequence ID" value="NZ_BAAADJ010000017.1"/>
</dbReference>
<accession>A0ABP3FV48</accession>
<protein>
    <submittedName>
        <fullName evidence="9">Spore germination protein</fullName>
    </submittedName>
</protein>
<keyword evidence="10" id="KW-1185">Reference proteome</keyword>
<comment type="similarity">
    <text evidence="2 6">Belongs to the GerABKA family.</text>
</comment>
<evidence type="ECO:0000256" key="1">
    <source>
        <dbReference type="ARBA" id="ARBA00004141"/>
    </source>
</evidence>
<feature type="region of interest" description="Disordered" evidence="7">
    <location>
        <begin position="12"/>
        <end position="44"/>
    </location>
</feature>
<comment type="subcellular location">
    <subcellularLocation>
        <location evidence="6">Cell membrane</location>
    </subcellularLocation>
    <subcellularLocation>
        <location evidence="1">Membrane</location>
        <topology evidence="1">Multi-pass membrane protein</topology>
    </subcellularLocation>
</comment>
<keyword evidence="5 6" id="KW-0472">Membrane</keyword>
<dbReference type="InterPro" id="IPR004995">
    <property type="entry name" value="Spore_Ger"/>
</dbReference>
<feature type="transmembrane region" description="Helical" evidence="8">
    <location>
        <begin position="404"/>
        <end position="422"/>
    </location>
</feature>
<dbReference type="InterPro" id="IPR050768">
    <property type="entry name" value="UPF0353/GerABKA_families"/>
</dbReference>
<feature type="transmembrane region" description="Helical" evidence="8">
    <location>
        <begin position="308"/>
        <end position="330"/>
    </location>
</feature>
<keyword evidence="4 8" id="KW-1133">Transmembrane helix</keyword>
<dbReference type="Pfam" id="PF03323">
    <property type="entry name" value="GerA"/>
    <property type="match status" value="1"/>
</dbReference>
<sequence>MKSWLKWYKKLTSNKDSNQQNQSSNQSSSNQRDTPKNTEPRHKETIELSADYKEAFYTNKNTGKTFILTLFKSISDEKVIEDFVLPPLLGQEFKSIEDVSSLLPIPDVEITDDLSSRDEKLLNGYAEIKMKDDLSKACYVAVNRNEGRSITQPEIEYSVIGPKESFVESLEININLLRKRLPVKDLVVLEKRVGTYSKTRVAVVYIKGLADEENINTIEQRLEDMKYDNIIDSSFVEQIISDQHNSPFPLALDTERPDRTAAVLTEGKVVMIVDGSPHALIAPTTLVEFFNSFDDYLTNWMLASFFRLLRLFSVAFSILITPIYVAALSYHYELIPGDLLGTLVASRQKIPLPPILEAIFLELTIELLREAGARLPTKVGQTIGIVGGIVIGTASVEAGLTSNVLLIIVALAALASFTTPVYKIGNAIRVLRFPFLIFAEILGLLGIVYCFCILMAYTLNLTSLGRPFLEPLFPPRFTDFRDALIRLPFRNQKQRPMYTRPYKPTRFRKKEKKKSKDIDE</sequence>
<evidence type="ECO:0000256" key="8">
    <source>
        <dbReference type="SAM" id="Phobius"/>
    </source>
</evidence>
<gene>
    <name evidence="9" type="ORF">GCM10008967_17000</name>
</gene>
<organism evidence="9 10">
    <name type="scientific">Bacillus carboniphilus</name>
    <dbReference type="NCBI Taxonomy" id="86663"/>
    <lineage>
        <taxon>Bacteria</taxon>
        <taxon>Bacillati</taxon>
        <taxon>Bacillota</taxon>
        <taxon>Bacilli</taxon>
        <taxon>Bacillales</taxon>
        <taxon>Bacillaceae</taxon>
        <taxon>Bacillus</taxon>
    </lineage>
</organism>
<comment type="caution">
    <text evidence="9">The sequence shown here is derived from an EMBL/GenBank/DDBJ whole genome shotgun (WGS) entry which is preliminary data.</text>
</comment>
<evidence type="ECO:0000256" key="6">
    <source>
        <dbReference type="PIRNR" id="PIRNR005690"/>
    </source>
</evidence>
<feature type="transmembrane region" description="Helical" evidence="8">
    <location>
        <begin position="434"/>
        <end position="459"/>
    </location>
</feature>
<evidence type="ECO:0000256" key="7">
    <source>
        <dbReference type="SAM" id="MobiDB-lite"/>
    </source>
</evidence>
<dbReference type="PIRSF" id="PIRSF005690">
    <property type="entry name" value="GerBA"/>
    <property type="match status" value="1"/>
</dbReference>
<feature type="compositionally biased region" description="Basic residues" evidence="7">
    <location>
        <begin position="503"/>
        <end position="513"/>
    </location>
</feature>